<evidence type="ECO:0000313" key="11">
    <source>
        <dbReference type="Proteomes" id="UP000639338"/>
    </source>
</evidence>
<dbReference type="InterPro" id="IPR029021">
    <property type="entry name" value="Prot-tyrosine_phosphatase-like"/>
</dbReference>
<keyword evidence="7" id="KW-0813">Transport</keyword>
<dbReference type="SUPFAM" id="SSF52799">
    <property type="entry name" value="(Phosphotyrosine protein) phosphatases II"/>
    <property type="match status" value="1"/>
</dbReference>
<keyword evidence="4 6" id="KW-0812">Transmembrane</keyword>
<keyword evidence="11" id="KW-1185">Reference proteome</keyword>
<dbReference type="Gene3D" id="1.50.40.10">
    <property type="entry name" value="Mitochondrial carrier domain"/>
    <property type="match status" value="1"/>
</dbReference>
<dbReference type="Proteomes" id="UP000639338">
    <property type="component" value="Unassembled WGS sequence"/>
</dbReference>
<feature type="transmembrane region" description="Helical" evidence="8">
    <location>
        <begin position="46"/>
        <end position="66"/>
    </location>
</feature>
<dbReference type="AlphaFoldDB" id="A0A835CL66"/>
<dbReference type="InterPro" id="IPR018108">
    <property type="entry name" value="MCP_transmembrane"/>
</dbReference>
<dbReference type="Pfam" id="PF00153">
    <property type="entry name" value="Mito_carr"/>
    <property type="match status" value="1"/>
</dbReference>
<evidence type="ECO:0000256" key="8">
    <source>
        <dbReference type="SAM" id="Phobius"/>
    </source>
</evidence>
<reference evidence="10 11" key="1">
    <citation type="submission" date="2020-08" db="EMBL/GenBank/DDBJ databases">
        <title>Aphidius gifuensis genome sequencing and assembly.</title>
        <authorList>
            <person name="Du Z."/>
        </authorList>
    </citation>
    <scope>NUCLEOTIDE SEQUENCE [LARGE SCALE GENOMIC DNA]</scope>
    <source>
        <strain evidence="10">YNYX2018</strain>
        <tissue evidence="10">Adults</tissue>
    </source>
</reference>
<dbReference type="EMBL" id="JACMRX010000006">
    <property type="protein sequence ID" value="KAF7987947.1"/>
    <property type="molecule type" value="Genomic_DNA"/>
</dbReference>
<comment type="similarity">
    <text evidence="3">Belongs to the protein-tyrosine phosphatase family. Non-receptor class myotubularin subfamily.</text>
</comment>
<dbReference type="PROSITE" id="PS51339">
    <property type="entry name" value="PPASE_MYOTUBULARIN"/>
    <property type="match status" value="1"/>
</dbReference>
<evidence type="ECO:0000256" key="3">
    <source>
        <dbReference type="ARBA" id="ARBA00007471"/>
    </source>
</evidence>
<evidence type="ECO:0000256" key="6">
    <source>
        <dbReference type="PROSITE-ProRule" id="PRU00282"/>
    </source>
</evidence>
<protein>
    <recommendedName>
        <fullName evidence="9">Myotubularin phosphatase domain-containing protein</fullName>
    </recommendedName>
</protein>
<dbReference type="GO" id="GO:0005737">
    <property type="term" value="C:cytoplasm"/>
    <property type="evidence" value="ECO:0007669"/>
    <property type="project" value="TreeGrafter"/>
</dbReference>
<dbReference type="GO" id="GO:0010507">
    <property type="term" value="P:negative regulation of autophagy"/>
    <property type="evidence" value="ECO:0007669"/>
    <property type="project" value="TreeGrafter"/>
</dbReference>
<evidence type="ECO:0000256" key="2">
    <source>
        <dbReference type="ARBA" id="ARBA00006375"/>
    </source>
</evidence>
<keyword evidence="8" id="KW-1133">Transmembrane helix</keyword>
<dbReference type="PROSITE" id="PS50920">
    <property type="entry name" value="SOLCAR"/>
    <property type="match status" value="1"/>
</dbReference>
<evidence type="ECO:0000256" key="5">
    <source>
        <dbReference type="ARBA" id="ARBA00023136"/>
    </source>
</evidence>
<feature type="domain" description="Myotubularin phosphatase" evidence="9">
    <location>
        <begin position="79"/>
        <end position="266"/>
    </location>
</feature>
<name>A0A835CL66_APHGI</name>
<comment type="caution">
    <text evidence="10">The sequence shown here is derived from an EMBL/GenBank/DDBJ whole genome shotgun (WGS) entry which is preliminary data.</text>
</comment>
<dbReference type="InterPro" id="IPR030564">
    <property type="entry name" value="Myotubularin"/>
</dbReference>
<dbReference type="GO" id="GO:0019903">
    <property type="term" value="F:protein phosphatase binding"/>
    <property type="evidence" value="ECO:0007669"/>
    <property type="project" value="TreeGrafter"/>
</dbReference>
<comment type="similarity">
    <text evidence="2 7">Belongs to the mitochondrial carrier (TC 2.A.29) family.</text>
</comment>
<sequence length="266" mass="29801">MKVRLQTSPIPKPGESPLCKGTWDCAKKTVAKEGFRSLYEGMGAPLTGVAPVFAISFLSYGLVVYLQQVYWHLVKESNVYYNQRSCGLNGKRCQEDERLLNSVLGAGRRGYIIDTRTLNQAQNSKTKNSGGGGGTEIDLAYAQWRKVYKNVPRNAELNDSLCKLIEACNDCCSSTGQWLWLNAAQTVLVHGNSERDSTLIVISLAQIILNPNCRTIHGLQSSLKREWLQAGHPFFTRTRHSAYYQSNQNNSSPTFLLFLDCLYQLH</sequence>
<feature type="repeat" description="Solcar" evidence="6">
    <location>
        <begin position="1"/>
        <end position="66"/>
    </location>
</feature>
<evidence type="ECO:0000259" key="9">
    <source>
        <dbReference type="PROSITE" id="PS51339"/>
    </source>
</evidence>
<dbReference type="GO" id="GO:0046856">
    <property type="term" value="P:phosphatidylinositol dephosphorylation"/>
    <property type="evidence" value="ECO:0007669"/>
    <property type="project" value="TreeGrafter"/>
</dbReference>
<proteinExistence type="inferred from homology"/>
<evidence type="ECO:0000256" key="7">
    <source>
        <dbReference type="RuleBase" id="RU000488"/>
    </source>
</evidence>
<accession>A0A835CL66</accession>
<dbReference type="OrthoDB" id="14252at2759"/>
<dbReference type="Pfam" id="PF06602">
    <property type="entry name" value="Myotub-related"/>
    <property type="match status" value="2"/>
</dbReference>
<dbReference type="InterPro" id="IPR023395">
    <property type="entry name" value="MCP_dom_sf"/>
</dbReference>
<dbReference type="InterPro" id="IPR010569">
    <property type="entry name" value="Myotubularin-like_Pase_dom"/>
</dbReference>
<dbReference type="PANTHER" id="PTHR10807">
    <property type="entry name" value="MYOTUBULARIN-RELATED"/>
    <property type="match status" value="1"/>
</dbReference>
<evidence type="ECO:0000256" key="4">
    <source>
        <dbReference type="ARBA" id="ARBA00022692"/>
    </source>
</evidence>
<keyword evidence="5 6" id="KW-0472">Membrane</keyword>
<dbReference type="PANTHER" id="PTHR10807:SF73">
    <property type="entry name" value="LD06050P"/>
    <property type="match status" value="1"/>
</dbReference>
<gene>
    <name evidence="10" type="ORF">HCN44_004763</name>
</gene>
<comment type="subcellular location">
    <subcellularLocation>
        <location evidence="1">Membrane</location>
        <topology evidence="1">Multi-pass membrane protein</topology>
    </subcellularLocation>
</comment>
<dbReference type="SUPFAM" id="SSF103506">
    <property type="entry name" value="Mitochondrial carrier"/>
    <property type="match status" value="1"/>
</dbReference>
<organism evidence="10 11">
    <name type="scientific">Aphidius gifuensis</name>
    <name type="common">Parasitoid wasp</name>
    <dbReference type="NCBI Taxonomy" id="684658"/>
    <lineage>
        <taxon>Eukaryota</taxon>
        <taxon>Metazoa</taxon>
        <taxon>Ecdysozoa</taxon>
        <taxon>Arthropoda</taxon>
        <taxon>Hexapoda</taxon>
        <taxon>Insecta</taxon>
        <taxon>Pterygota</taxon>
        <taxon>Neoptera</taxon>
        <taxon>Endopterygota</taxon>
        <taxon>Hymenoptera</taxon>
        <taxon>Apocrita</taxon>
        <taxon>Ichneumonoidea</taxon>
        <taxon>Braconidae</taxon>
        <taxon>Aphidiinae</taxon>
        <taxon>Aphidius</taxon>
    </lineage>
</organism>
<evidence type="ECO:0000256" key="1">
    <source>
        <dbReference type="ARBA" id="ARBA00004141"/>
    </source>
</evidence>
<dbReference type="GO" id="GO:0016020">
    <property type="term" value="C:membrane"/>
    <property type="evidence" value="ECO:0007669"/>
    <property type="project" value="UniProtKB-SubCell"/>
</dbReference>
<evidence type="ECO:0000313" key="10">
    <source>
        <dbReference type="EMBL" id="KAF7987947.1"/>
    </source>
</evidence>